<dbReference type="AlphaFoldDB" id="A0A291P617"/>
<feature type="region of interest" description="Disordered" evidence="1">
    <location>
        <begin position="1"/>
        <end position="37"/>
    </location>
</feature>
<dbReference type="KEGG" id="hbe:BEI_1347"/>
<evidence type="ECO:0000313" key="3">
    <source>
        <dbReference type="Proteomes" id="UP000219993"/>
    </source>
</evidence>
<evidence type="ECO:0000313" key="2">
    <source>
        <dbReference type="EMBL" id="ATJ82334.1"/>
    </source>
</evidence>
<name>A0A291P617_9GAMM</name>
<feature type="compositionally biased region" description="Basic and acidic residues" evidence="1">
    <location>
        <begin position="28"/>
        <end position="37"/>
    </location>
</feature>
<accession>A0A291P617</accession>
<organism evidence="2 3">
    <name type="scientific">Halomonas beimenensis</name>
    <dbReference type="NCBI Taxonomy" id="475662"/>
    <lineage>
        <taxon>Bacteria</taxon>
        <taxon>Pseudomonadati</taxon>
        <taxon>Pseudomonadota</taxon>
        <taxon>Gammaproteobacteria</taxon>
        <taxon>Oceanospirillales</taxon>
        <taxon>Halomonadaceae</taxon>
        <taxon>Halomonas</taxon>
    </lineage>
</organism>
<sequence>MMFRPGQDNAPDDASRAPAPTAGRGHRTLQDADRRVG</sequence>
<reference evidence="2 3" key="1">
    <citation type="journal article" date="2017" name="Sci. Rep.">
        <title>Revealing the Saline Adaptation Strategies of the Halophilic Bacterium Halomonas beimenensis through High-throughput Omics and Transposon Mutagenesis Approaches.</title>
        <authorList>
            <person name="Chen Y.H."/>
            <person name="Lin S.S."/>
            <person name="Shyu Y.T."/>
        </authorList>
    </citation>
    <scope>NUCLEOTIDE SEQUENCE [LARGE SCALE GENOMIC DNA]</scope>
    <source>
        <strain evidence="2 3">NTU-111</strain>
    </source>
</reference>
<protein>
    <submittedName>
        <fullName evidence="2">Uncharacterized protein</fullName>
    </submittedName>
</protein>
<gene>
    <name evidence="2" type="ORF">BEI_1347</name>
</gene>
<keyword evidence="3" id="KW-1185">Reference proteome</keyword>
<proteinExistence type="predicted"/>
<dbReference type="Proteomes" id="UP000219993">
    <property type="component" value="Chromosome"/>
</dbReference>
<evidence type="ECO:0000256" key="1">
    <source>
        <dbReference type="SAM" id="MobiDB-lite"/>
    </source>
</evidence>
<dbReference type="EMBL" id="CP021435">
    <property type="protein sequence ID" value="ATJ82334.1"/>
    <property type="molecule type" value="Genomic_DNA"/>
</dbReference>